<dbReference type="EMBL" id="DS016502">
    <property type="protein sequence ID" value="KOB87274.1"/>
    <property type="molecule type" value="Genomic_DNA"/>
</dbReference>
<gene>
    <name evidence="1" type="ORF">PFDG_03218</name>
</gene>
<dbReference type="AlphaFoldDB" id="A0A0L7M310"/>
<name>A0A0L7M310_PLAF4</name>
<dbReference type="KEGG" id="pfd:PFDG_03218"/>
<accession>A0A0L7M310</accession>
<reference evidence="2" key="2">
    <citation type="submission" date="2006-09" db="EMBL/GenBank/DDBJ databases">
        <title>The genome sequence of Plasmodium falciparum Dd2.</title>
        <authorList>
            <consortium name="The Broad Institute Genome Sequencing Platform"/>
            <person name="Birren B."/>
            <person name="Lander E."/>
            <person name="Galagan J."/>
            <person name="Nusbaum C."/>
            <person name="Devon K."/>
            <person name="Henn M."/>
            <person name="Jaffe D."/>
            <person name="Butler J."/>
            <person name="Alvarez P."/>
            <person name="Gnerre S."/>
            <person name="Grabherr M."/>
            <person name="Kleber M."/>
            <person name="Mauceli E."/>
            <person name="Brockman W."/>
            <person name="MacCallum I.A."/>
            <person name="Rounsley S."/>
            <person name="Young S."/>
            <person name="LaButti K."/>
            <person name="Pushparaj V."/>
            <person name="DeCaprio D."/>
            <person name="Crawford M."/>
            <person name="Koehrsen M."/>
            <person name="Engels R."/>
            <person name="Montgomery P."/>
            <person name="Pearson M."/>
            <person name="Howarth C."/>
            <person name="Larson L."/>
            <person name="Luoma S."/>
            <person name="White J."/>
            <person name="Kodira C."/>
            <person name="Zeng Q."/>
            <person name="O'Leary S."/>
            <person name="Yandava C."/>
            <person name="Alvarado L."/>
            <person name="Wirth D."/>
            <person name="Volkman S."/>
            <person name="Hartl D."/>
        </authorList>
    </citation>
    <scope>NUCLEOTIDE SEQUENCE [LARGE SCALE GENOMIC DNA]</scope>
</reference>
<organism evidence="1 2">
    <name type="scientific">Plasmodium falciparum (isolate Dd2)</name>
    <dbReference type="NCBI Taxonomy" id="57267"/>
    <lineage>
        <taxon>Eukaryota</taxon>
        <taxon>Sar</taxon>
        <taxon>Alveolata</taxon>
        <taxon>Apicomplexa</taxon>
        <taxon>Aconoidasida</taxon>
        <taxon>Haemosporida</taxon>
        <taxon>Plasmodiidae</taxon>
        <taxon>Plasmodium</taxon>
        <taxon>Plasmodium (Laverania)</taxon>
    </lineage>
</organism>
<reference evidence="2" key="1">
    <citation type="submission" date="2006-09" db="EMBL/GenBank/DDBJ databases">
        <title>Annotation of Plasmodium falciparum Dd2.</title>
        <authorList>
            <consortium name="The Broad Institute Genome Sequencing Platform"/>
            <person name="Volkman S.K."/>
            <person name="Neafsey D.E."/>
            <person name="Dash A.P."/>
            <person name="Chitnis C.E."/>
            <person name="Hartl D.L."/>
            <person name="Young S.K."/>
            <person name="Zeng Q."/>
            <person name="Koehrsen M."/>
            <person name="Alvarado L."/>
            <person name="Berlin A."/>
            <person name="Borenstein D."/>
            <person name="Chapman S.B."/>
            <person name="Chen Z."/>
            <person name="Engels R."/>
            <person name="Freedman E."/>
            <person name="Gellesch M."/>
            <person name="Goldberg J."/>
            <person name="Griggs A."/>
            <person name="Gujja S."/>
            <person name="Heilman E.R."/>
            <person name="Heiman D.I."/>
            <person name="Howarth C."/>
            <person name="Jen D."/>
            <person name="Larson L."/>
            <person name="Mehta T."/>
            <person name="Neiman D."/>
            <person name="Park D."/>
            <person name="Pearson M."/>
            <person name="Roberts A."/>
            <person name="Saif S."/>
            <person name="Shea T."/>
            <person name="Shenoy N."/>
            <person name="Sisk P."/>
            <person name="Stolte C."/>
            <person name="Sykes S."/>
            <person name="Walk T."/>
            <person name="White J."/>
            <person name="Yandava C."/>
            <person name="Haas B."/>
            <person name="Henn M.R."/>
            <person name="Nusbaum C."/>
            <person name="Birren B."/>
        </authorList>
    </citation>
    <scope>NUCLEOTIDE SEQUENCE [LARGE SCALE GENOMIC DNA]</scope>
</reference>
<dbReference type="Proteomes" id="UP000054282">
    <property type="component" value="Unassembled WGS sequence"/>
</dbReference>
<evidence type="ECO:0000313" key="1">
    <source>
        <dbReference type="EMBL" id="KOB87274.1"/>
    </source>
</evidence>
<sequence length="54" mass="6476">MNTPSIITYEYLLHNIHAHVKQHSNQTVTFMSSQKFNMNRLFDFEHIIKNKITN</sequence>
<proteinExistence type="predicted"/>
<evidence type="ECO:0000313" key="2">
    <source>
        <dbReference type="Proteomes" id="UP000054282"/>
    </source>
</evidence>
<protein>
    <submittedName>
        <fullName evidence="1">Uncharacterized protein</fullName>
    </submittedName>
</protein>